<comment type="similarity">
    <text evidence="3">Belongs to the NSE2 family.</text>
</comment>
<feature type="compositionally biased region" description="Acidic residues" evidence="12">
    <location>
        <begin position="285"/>
        <end position="294"/>
    </location>
</feature>
<feature type="compositionally biased region" description="Basic and acidic residues" evidence="12">
    <location>
        <begin position="87"/>
        <end position="106"/>
    </location>
</feature>
<evidence type="ECO:0000259" key="13">
    <source>
        <dbReference type="PROSITE" id="PS51044"/>
    </source>
</evidence>
<evidence type="ECO:0000256" key="11">
    <source>
        <dbReference type="SAM" id="Coils"/>
    </source>
</evidence>
<comment type="pathway">
    <text evidence="2">Protein modification; protein sumoylation.</text>
</comment>
<feature type="compositionally biased region" description="Acidic residues" evidence="12">
    <location>
        <begin position="176"/>
        <end position="196"/>
    </location>
</feature>
<keyword evidence="11" id="KW-0175">Coiled coil</keyword>
<dbReference type="OrthoDB" id="26899at2759"/>
<dbReference type="GO" id="GO:0061665">
    <property type="term" value="F:SUMO ligase activity"/>
    <property type="evidence" value="ECO:0007669"/>
    <property type="project" value="TreeGrafter"/>
</dbReference>
<evidence type="ECO:0000313" key="15">
    <source>
        <dbReference type="Proteomes" id="UP000256328"/>
    </source>
</evidence>
<sequence>MSGRGRLVPRGRRDHGDANTQDATALPPYEPPSYPLNVGAKRALDSLAARQDTAKYKNHLKRAIHNVTYCAVEPADRLFSRQKKLKQQAEKRRQPGRENEEKTDAEMHDEEYAEDFEKKVDQLTIKAEKALRELIDFSDELALHEQVLKDVNEQIPAPVVLPSAETRRLRRRAQDGDDAEVEEEEEDQDAEAPAEDVEILSAIEILKNLKEEHKTAYASKTMRAKYASNNDYLGFKRQVHDARHPGPDAPPLPRASTWFPEEAGDIQRNPGAARRRRTANSEPANSDEDSDDDIQIAGVTNSLKCPLTIRLMVHPLSNHVCKHNFEKEAILSYLQAEGVSFPEGARGRGPRGPKKVKCPQSGCEAMIGEADFFEDPLVIRQVRRAAREEAGDFDDDEENYGPQGSQRNAVPIDDFDVTQDIDEDDGERRRQTLLRIKRERLSSRGLSKAPSAQESSPEPDEDEIEVV</sequence>
<dbReference type="PANTHER" id="PTHR21330">
    <property type="entry name" value="E3 SUMO-PROTEIN LIGASE NSE2"/>
    <property type="match status" value="1"/>
</dbReference>
<feature type="compositionally biased region" description="Acidic residues" evidence="12">
    <location>
        <begin position="413"/>
        <end position="425"/>
    </location>
</feature>
<evidence type="ECO:0000256" key="3">
    <source>
        <dbReference type="ARBA" id="ARBA00008212"/>
    </source>
</evidence>
<dbReference type="GO" id="GO:0030915">
    <property type="term" value="C:Smc5-Smc6 complex"/>
    <property type="evidence" value="ECO:0007669"/>
    <property type="project" value="InterPro"/>
</dbReference>
<dbReference type="GO" id="GO:0008270">
    <property type="term" value="F:zinc ion binding"/>
    <property type="evidence" value="ECO:0007669"/>
    <property type="project" value="UniProtKB-KW"/>
</dbReference>
<feature type="compositionally biased region" description="Acidic residues" evidence="12">
    <location>
        <begin position="457"/>
        <end position="467"/>
    </location>
</feature>
<comment type="subcellular location">
    <subcellularLocation>
        <location evidence="1">Nucleus</location>
    </subcellularLocation>
</comment>
<feature type="region of interest" description="Disordered" evidence="12">
    <location>
        <begin position="1"/>
        <end position="37"/>
    </location>
</feature>
<proteinExistence type="inferred from homology"/>
<organism evidence="14 15">
    <name type="scientific">Coleophoma crateriformis</name>
    <dbReference type="NCBI Taxonomy" id="565419"/>
    <lineage>
        <taxon>Eukaryota</taxon>
        <taxon>Fungi</taxon>
        <taxon>Dikarya</taxon>
        <taxon>Ascomycota</taxon>
        <taxon>Pezizomycotina</taxon>
        <taxon>Leotiomycetes</taxon>
        <taxon>Helotiales</taxon>
        <taxon>Dermateaceae</taxon>
        <taxon>Coleophoma</taxon>
    </lineage>
</organism>
<evidence type="ECO:0000256" key="2">
    <source>
        <dbReference type="ARBA" id="ARBA00004718"/>
    </source>
</evidence>
<dbReference type="InterPro" id="IPR004181">
    <property type="entry name" value="Znf_MIZ"/>
</dbReference>
<dbReference type="GO" id="GO:0005634">
    <property type="term" value="C:nucleus"/>
    <property type="evidence" value="ECO:0007669"/>
    <property type="project" value="UniProtKB-SubCell"/>
</dbReference>
<accession>A0A3D8SGZ2</accession>
<dbReference type="GO" id="GO:0016925">
    <property type="term" value="P:protein sumoylation"/>
    <property type="evidence" value="ECO:0007669"/>
    <property type="project" value="UniProtKB-UniPathway"/>
</dbReference>
<feature type="region of interest" description="Disordered" evidence="12">
    <location>
        <begin position="82"/>
        <end position="108"/>
    </location>
</feature>
<keyword evidence="9" id="KW-0539">Nucleus</keyword>
<feature type="region of interest" description="Disordered" evidence="12">
    <location>
        <begin position="166"/>
        <end position="196"/>
    </location>
</feature>
<dbReference type="AlphaFoldDB" id="A0A3D8SGZ2"/>
<dbReference type="Proteomes" id="UP000256328">
    <property type="component" value="Unassembled WGS sequence"/>
</dbReference>
<keyword evidence="6 10" id="KW-0863">Zinc-finger</keyword>
<keyword evidence="7" id="KW-0833">Ubl conjugation pathway</keyword>
<evidence type="ECO:0000256" key="5">
    <source>
        <dbReference type="ARBA" id="ARBA00022723"/>
    </source>
</evidence>
<feature type="region of interest" description="Disordered" evidence="12">
    <location>
        <begin position="388"/>
        <end position="467"/>
    </location>
</feature>
<dbReference type="Pfam" id="PF11789">
    <property type="entry name" value="zf-Nse"/>
    <property type="match status" value="1"/>
</dbReference>
<keyword evidence="15" id="KW-1185">Reference proteome</keyword>
<evidence type="ECO:0000256" key="6">
    <source>
        <dbReference type="ARBA" id="ARBA00022771"/>
    </source>
</evidence>
<dbReference type="SUPFAM" id="SSF57850">
    <property type="entry name" value="RING/U-box"/>
    <property type="match status" value="1"/>
</dbReference>
<feature type="domain" description="SP-RING-type" evidence="13">
    <location>
        <begin position="290"/>
        <end position="392"/>
    </location>
</feature>
<keyword evidence="5" id="KW-0479">Metal-binding</keyword>
<evidence type="ECO:0000256" key="12">
    <source>
        <dbReference type="SAM" id="MobiDB-lite"/>
    </source>
</evidence>
<dbReference type="PANTHER" id="PTHR21330:SF1">
    <property type="entry name" value="E3 SUMO-PROTEIN LIGASE NSE2"/>
    <property type="match status" value="1"/>
</dbReference>
<dbReference type="InterPro" id="IPR026846">
    <property type="entry name" value="Nse2(Mms21)"/>
</dbReference>
<comment type="caution">
    <text evidence="14">The sequence shown here is derived from an EMBL/GenBank/DDBJ whole genome shotgun (WGS) entry which is preliminary data.</text>
</comment>
<dbReference type="Gene3D" id="3.30.40.10">
    <property type="entry name" value="Zinc/RING finger domain, C3HC4 (zinc finger)"/>
    <property type="match status" value="1"/>
</dbReference>
<dbReference type="UniPathway" id="UPA00886"/>
<protein>
    <recommendedName>
        <fullName evidence="13">SP-RING-type domain-containing protein</fullName>
    </recommendedName>
</protein>
<reference evidence="14 15" key="1">
    <citation type="journal article" date="2018" name="IMA Fungus">
        <title>IMA Genome-F 9: Draft genome sequence of Annulohypoxylon stygium, Aspergillus mulundensis, Berkeleyomyces basicola (syn. Thielaviopsis basicola), Ceratocystis smalleyi, two Cercospora beticola strains, Coleophoma cylindrospora, Fusarium fracticaudum, Phialophora cf. hyalina, and Morchella septimelata.</title>
        <authorList>
            <person name="Wingfield B.D."/>
            <person name="Bills G.F."/>
            <person name="Dong Y."/>
            <person name="Huang W."/>
            <person name="Nel W.J."/>
            <person name="Swalarsk-Parry B.S."/>
            <person name="Vaghefi N."/>
            <person name="Wilken P.M."/>
            <person name="An Z."/>
            <person name="de Beer Z.W."/>
            <person name="De Vos L."/>
            <person name="Chen L."/>
            <person name="Duong T.A."/>
            <person name="Gao Y."/>
            <person name="Hammerbacher A."/>
            <person name="Kikkert J.R."/>
            <person name="Li Y."/>
            <person name="Li H."/>
            <person name="Li K."/>
            <person name="Li Q."/>
            <person name="Liu X."/>
            <person name="Ma X."/>
            <person name="Naidoo K."/>
            <person name="Pethybridge S.J."/>
            <person name="Sun J."/>
            <person name="Steenkamp E.T."/>
            <person name="van der Nest M.A."/>
            <person name="van Wyk S."/>
            <person name="Wingfield M.J."/>
            <person name="Xiong C."/>
            <person name="Yue Q."/>
            <person name="Zhang X."/>
        </authorList>
    </citation>
    <scope>NUCLEOTIDE SEQUENCE [LARGE SCALE GENOMIC DNA]</scope>
    <source>
        <strain evidence="14 15">BP5796</strain>
    </source>
</reference>
<keyword evidence="8" id="KW-0862">Zinc</keyword>
<evidence type="ECO:0000256" key="1">
    <source>
        <dbReference type="ARBA" id="ARBA00004123"/>
    </source>
</evidence>
<feature type="region of interest" description="Disordered" evidence="12">
    <location>
        <begin position="240"/>
        <end position="295"/>
    </location>
</feature>
<name>A0A3D8SGZ2_9HELO</name>
<dbReference type="InterPro" id="IPR013083">
    <property type="entry name" value="Znf_RING/FYVE/PHD"/>
</dbReference>
<dbReference type="EMBL" id="PDLN01000005">
    <property type="protein sequence ID" value="RDW85619.1"/>
    <property type="molecule type" value="Genomic_DNA"/>
</dbReference>
<dbReference type="GO" id="GO:0000724">
    <property type="term" value="P:double-strand break repair via homologous recombination"/>
    <property type="evidence" value="ECO:0007669"/>
    <property type="project" value="InterPro"/>
</dbReference>
<dbReference type="CDD" id="cd16651">
    <property type="entry name" value="SPL-RING_NSE2"/>
    <property type="match status" value="1"/>
</dbReference>
<evidence type="ECO:0000256" key="9">
    <source>
        <dbReference type="ARBA" id="ARBA00023242"/>
    </source>
</evidence>
<evidence type="ECO:0000256" key="10">
    <source>
        <dbReference type="PROSITE-ProRule" id="PRU00452"/>
    </source>
</evidence>
<feature type="coiled-coil region" evidence="11">
    <location>
        <begin position="113"/>
        <end position="140"/>
    </location>
</feature>
<dbReference type="PROSITE" id="PS51044">
    <property type="entry name" value="ZF_SP_RING"/>
    <property type="match status" value="1"/>
</dbReference>
<evidence type="ECO:0000256" key="4">
    <source>
        <dbReference type="ARBA" id="ARBA00022679"/>
    </source>
</evidence>
<keyword evidence="4" id="KW-0808">Transferase</keyword>
<evidence type="ECO:0000256" key="7">
    <source>
        <dbReference type="ARBA" id="ARBA00022786"/>
    </source>
</evidence>
<gene>
    <name evidence="14" type="ORF">BP5796_03944</name>
</gene>
<evidence type="ECO:0000313" key="14">
    <source>
        <dbReference type="EMBL" id="RDW85619.1"/>
    </source>
</evidence>
<evidence type="ECO:0000256" key="8">
    <source>
        <dbReference type="ARBA" id="ARBA00022833"/>
    </source>
</evidence>